<feature type="transmembrane region" description="Helical" evidence="1">
    <location>
        <begin position="966"/>
        <end position="984"/>
    </location>
</feature>
<evidence type="ECO:0000313" key="3">
    <source>
        <dbReference type="Proteomes" id="UP000315496"/>
    </source>
</evidence>
<feature type="transmembrane region" description="Helical" evidence="1">
    <location>
        <begin position="722"/>
        <end position="742"/>
    </location>
</feature>
<feature type="transmembrane region" description="Helical" evidence="1">
    <location>
        <begin position="563"/>
        <end position="582"/>
    </location>
</feature>
<feature type="transmembrane region" description="Helical" evidence="1">
    <location>
        <begin position="662"/>
        <end position="682"/>
    </location>
</feature>
<dbReference type="OrthoDB" id="10257380at2759"/>
<feature type="transmembrane region" description="Helical" evidence="1">
    <location>
        <begin position="594"/>
        <end position="622"/>
    </location>
</feature>
<dbReference type="Proteomes" id="UP000315496">
    <property type="component" value="Chromosome 1"/>
</dbReference>
<gene>
    <name evidence="2" type="ORF">GMRT_11000</name>
</gene>
<feature type="transmembrane region" description="Helical" evidence="1">
    <location>
        <begin position="1045"/>
        <end position="1078"/>
    </location>
</feature>
<dbReference type="EMBL" id="VDLU01000001">
    <property type="protein sequence ID" value="TNJ29313.1"/>
    <property type="molecule type" value="Genomic_DNA"/>
</dbReference>
<name>A0A4Z1T5J0_GIAMU</name>
<sequence>MDDWLTITSLSCLPPLVATLSLRDGELALRALLLGAIADRYMSFILEGHGAFVLGACLAGYLIYVAGTTTNRLTFGQLDLRAILVSAGAEFSLLVLILVVTSKGRPIGLGRYCFLTMCASLTLLLGCIDIALLFFQQSTGILLAVLIPLCRVSFELLLRSEFERYDTEAPLFAQGFGVVVSDTLGKRGSAMVHRTSYAESVRKRYSYVVGALYICVSYALPISFALLIDRRRPILDSIACMAIATMMLGGTGVILFLIRKRYALRDFSLAMFKPGYVYKPERTVRSLPQASNNADGKQKLLIVTTLRGELRVGGYLFFSRPTAVTLWWFLGLSAVMITTNLWVLGASYGLFTLAQTLLFAYISARAFLAGELSMTFYVTLMSGILTPLSPINTAIFLLLQFCSFKSEGRPAASELLLAMEFLALGMLAPIRVFFWPYIVLHIIFGVLASITVLRSVLLSIVSRYGVEGEKQRLQNRHVARQAYLHVILLMLVTTFSISSSSAILRALCLSVGIYAYTGAIAQSAPRGIAMKLRILTCFRLIFLFLGALASRGRLGSVGYRIRGSYLLNSLVISIILFVSMCFEVSSSRVGQGILLFLACGGSALIIWAGNLLPLISSAIIYVSDAHSMSDISSTLLVVYRAFHTRLPLLTVSSPVAFRTLRILISVLIQVLIWSAGILSILWVTKKQGPTMTRVFSVTTASFVGLYLLTPGLLYPLGESAEVGLMEQAVTLFIVVIIIAIPYASSLNGLMALAIGGVSGIVAMIIALSVTYPILVLYLVYILGLLLLPAFILTPVYLLVCGSSFFIRAVRAVIPQSYLLASWFVSTTVYGIRLRGCRELYLRALVGAFSDPEASTWKLKTAQGFTDVGVTNPGTLVASWFGGVRWGYRILRYNVGAYVVLASLTLAAWNYDAATILYLLMGTSMVPWVETTDEPAWRPMGGIKAVAGYLGTGGFTSSSTEAMRTSFSAFVCNVLWLAVVCRCAYGVLRAPTALAGQEARLYAPYIVYDVVSLGVISLLTIVPYAALTGRPRSVFIWLSGVQKKRLLVSIAVLICLLSVITTEKALALLLLISLAALVSETPSYTMEQKGGNSSLLGGHKTVLRLEKPASMTGA</sequence>
<feature type="transmembrane region" description="Helical" evidence="1">
    <location>
        <begin position="374"/>
        <end position="399"/>
    </location>
</feature>
<feature type="transmembrane region" description="Helical" evidence="1">
    <location>
        <begin position="50"/>
        <end position="68"/>
    </location>
</feature>
<feature type="transmembrane region" description="Helical" evidence="1">
    <location>
        <begin position="411"/>
        <end position="428"/>
    </location>
</feature>
<feature type="transmembrane region" description="Helical" evidence="1">
    <location>
        <begin position="532"/>
        <end position="551"/>
    </location>
</feature>
<accession>A0A4Z1T5J0</accession>
<reference evidence="2 3" key="1">
    <citation type="submission" date="2019-05" db="EMBL/GenBank/DDBJ databases">
        <title>The compact genome of Giardia muris reveals important steps in the evolution of intestinal protozoan parasites.</title>
        <authorList>
            <person name="Xu F."/>
            <person name="Jimenez-Gonzalez A."/>
            <person name="Einarsson E."/>
            <person name="Astvaldsson A."/>
            <person name="Peirasmaki D."/>
            <person name="Eckmann L."/>
            <person name="Andersson J.O."/>
            <person name="Svard S.G."/>
            <person name="Jerlstrom-Hultqvist J."/>
        </authorList>
    </citation>
    <scope>NUCLEOTIDE SEQUENCE [LARGE SCALE GENOMIC DNA]</scope>
    <source>
        <strain evidence="2 3">Roberts-Thomson</strain>
    </source>
</reference>
<feature type="transmembrane region" description="Helical" evidence="1">
    <location>
        <begin position="112"/>
        <end position="135"/>
    </location>
</feature>
<keyword evidence="3" id="KW-1185">Reference proteome</keyword>
<keyword evidence="1" id="KW-1133">Transmembrane helix</keyword>
<feature type="transmembrane region" description="Helical" evidence="1">
    <location>
        <begin position="80"/>
        <end position="100"/>
    </location>
</feature>
<evidence type="ECO:0000313" key="2">
    <source>
        <dbReference type="EMBL" id="TNJ29313.1"/>
    </source>
</evidence>
<feature type="transmembrane region" description="Helical" evidence="1">
    <location>
        <begin position="205"/>
        <end position="228"/>
    </location>
</feature>
<protein>
    <submittedName>
        <fullName evidence="2">Uncharacterized protein</fullName>
    </submittedName>
</protein>
<dbReference type="VEuPathDB" id="GiardiaDB:GMRT_11000"/>
<feature type="transmembrane region" description="Helical" evidence="1">
    <location>
        <begin position="434"/>
        <end position="457"/>
    </location>
</feature>
<evidence type="ECO:0000256" key="1">
    <source>
        <dbReference type="SAM" id="Phobius"/>
    </source>
</evidence>
<feature type="transmembrane region" description="Helical" evidence="1">
    <location>
        <begin position="894"/>
        <end position="920"/>
    </location>
</feature>
<feature type="transmembrane region" description="Helical" evidence="1">
    <location>
        <begin position="350"/>
        <end position="368"/>
    </location>
</feature>
<feature type="transmembrane region" description="Helical" evidence="1">
    <location>
        <begin position="694"/>
        <end position="716"/>
    </location>
</feature>
<feature type="transmembrane region" description="Helical" evidence="1">
    <location>
        <begin position="478"/>
        <end position="497"/>
    </location>
</feature>
<keyword evidence="1" id="KW-0472">Membrane</keyword>
<keyword evidence="1" id="KW-0812">Transmembrane</keyword>
<organism evidence="2 3">
    <name type="scientific">Giardia muris</name>
    <dbReference type="NCBI Taxonomy" id="5742"/>
    <lineage>
        <taxon>Eukaryota</taxon>
        <taxon>Metamonada</taxon>
        <taxon>Diplomonadida</taxon>
        <taxon>Hexamitidae</taxon>
        <taxon>Giardiinae</taxon>
        <taxon>Giardia</taxon>
    </lineage>
</organism>
<feature type="transmembrane region" description="Helical" evidence="1">
    <location>
        <begin position="749"/>
        <end position="771"/>
    </location>
</feature>
<feature type="transmembrane region" description="Helical" evidence="1">
    <location>
        <begin position="1005"/>
        <end position="1025"/>
    </location>
</feature>
<feature type="transmembrane region" description="Helical" evidence="1">
    <location>
        <begin position="234"/>
        <end position="258"/>
    </location>
</feature>
<feature type="transmembrane region" description="Helical" evidence="1">
    <location>
        <begin position="777"/>
        <end position="799"/>
    </location>
</feature>
<proteinExistence type="predicted"/>
<dbReference type="AlphaFoldDB" id="A0A4Z1T5J0"/>
<comment type="caution">
    <text evidence="2">The sequence shown here is derived from an EMBL/GenBank/DDBJ whole genome shotgun (WGS) entry which is preliminary data.</text>
</comment>